<dbReference type="InterPro" id="IPR050261">
    <property type="entry name" value="FrsA_esterase"/>
</dbReference>
<dbReference type="Pfam" id="PF01738">
    <property type="entry name" value="DLH"/>
    <property type="match status" value="1"/>
</dbReference>
<comment type="caution">
    <text evidence="2">The sequence shown here is derived from an EMBL/GenBank/DDBJ whole genome shotgun (WGS) entry which is preliminary data.</text>
</comment>
<reference evidence="2 3" key="1">
    <citation type="submission" date="2020-08" db="EMBL/GenBank/DDBJ databases">
        <title>Genomic Encyclopedia of Type Strains, Phase IV (KMG-IV): sequencing the most valuable type-strain genomes for metagenomic binning, comparative biology and taxonomic classification.</title>
        <authorList>
            <person name="Goeker M."/>
        </authorList>
    </citation>
    <scope>NUCLEOTIDE SEQUENCE [LARGE SCALE GENOMIC DNA]</scope>
    <source>
        <strain evidence="2 3">DSM 26723</strain>
    </source>
</reference>
<evidence type="ECO:0000259" key="1">
    <source>
        <dbReference type="Pfam" id="PF01738"/>
    </source>
</evidence>
<protein>
    <submittedName>
        <fullName evidence="2">Dienelactone hydrolase</fullName>
    </submittedName>
</protein>
<proteinExistence type="predicted"/>
<keyword evidence="2" id="KW-0378">Hydrolase</keyword>
<accession>A0A841HPJ9</accession>
<dbReference type="Gene3D" id="3.40.50.1820">
    <property type="entry name" value="alpha/beta hydrolase"/>
    <property type="match status" value="1"/>
</dbReference>
<dbReference type="EMBL" id="JACHHZ010000004">
    <property type="protein sequence ID" value="MBB6094564.1"/>
    <property type="molecule type" value="Genomic_DNA"/>
</dbReference>
<sequence length="239" mass="25783">MAIKEQVVEYKDGSVTCKGFLAYDDSRPGPLPGVLISHAWGGRQEPFEQKARDLARLGYAGFAIDVYGEGKTATAPPECSALMQPFVTDRPMLLRRLNAALTAASAQPQIDARRIAAMGYCFGGLCVLDLARSGANIRGVVSLHGALKPPPGPAPSKITAKVLVLHGHDDPMVPVEDVVALEKELTAAGADWQVHAYGRTQHAFSDPRANIPSMGLQYSADADRRSWTSLLNFFEEVLR</sequence>
<dbReference type="PANTHER" id="PTHR22946:SF0">
    <property type="entry name" value="DIENELACTONE HYDROLASE DOMAIN-CONTAINING PROTEIN"/>
    <property type="match status" value="1"/>
</dbReference>
<name>A0A841HPJ9_9GAMM</name>
<organism evidence="2 3">
    <name type="scientific">Povalibacter uvarum</name>
    <dbReference type="NCBI Taxonomy" id="732238"/>
    <lineage>
        <taxon>Bacteria</taxon>
        <taxon>Pseudomonadati</taxon>
        <taxon>Pseudomonadota</taxon>
        <taxon>Gammaproteobacteria</taxon>
        <taxon>Steroidobacterales</taxon>
        <taxon>Steroidobacteraceae</taxon>
        <taxon>Povalibacter</taxon>
    </lineage>
</organism>
<dbReference type="SUPFAM" id="SSF53474">
    <property type="entry name" value="alpha/beta-Hydrolases"/>
    <property type="match status" value="1"/>
</dbReference>
<gene>
    <name evidence="2" type="ORF">HNQ60_003451</name>
</gene>
<feature type="domain" description="Dienelactone hydrolase" evidence="1">
    <location>
        <begin position="20"/>
        <end position="237"/>
    </location>
</feature>
<evidence type="ECO:0000313" key="2">
    <source>
        <dbReference type="EMBL" id="MBB6094564.1"/>
    </source>
</evidence>
<keyword evidence="3" id="KW-1185">Reference proteome</keyword>
<dbReference type="Proteomes" id="UP000588068">
    <property type="component" value="Unassembled WGS sequence"/>
</dbReference>
<dbReference type="InterPro" id="IPR029058">
    <property type="entry name" value="AB_hydrolase_fold"/>
</dbReference>
<dbReference type="GO" id="GO:0016787">
    <property type="term" value="F:hydrolase activity"/>
    <property type="evidence" value="ECO:0007669"/>
    <property type="project" value="UniProtKB-KW"/>
</dbReference>
<evidence type="ECO:0000313" key="3">
    <source>
        <dbReference type="Proteomes" id="UP000588068"/>
    </source>
</evidence>
<dbReference type="RefSeq" id="WP_184333978.1">
    <property type="nucleotide sequence ID" value="NZ_JACHHZ010000004.1"/>
</dbReference>
<dbReference type="AlphaFoldDB" id="A0A841HPJ9"/>
<dbReference type="InterPro" id="IPR002925">
    <property type="entry name" value="Dienelactn_hydro"/>
</dbReference>
<dbReference type="PANTHER" id="PTHR22946">
    <property type="entry name" value="DIENELACTONE HYDROLASE DOMAIN-CONTAINING PROTEIN-RELATED"/>
    <property type="match status" value="1"/>
</dbReference>